<evidence type="ECO:0000313" key="3">
    <source>
        <dbReference type="EMBL" id="MFB0844073.1"/>
    </source>
</evidence>
<reference evidence="3 4" key="1">
    <citation type="submission" date="2024-09" db="EMBL/GenBank/DDBJ databases">
        <authorList>
            <person name="Makale K.P.P."/>
            <person name="Makhzoum A."/>
            <person name="Rantong G."/>
            <person name="Rahube T.O."/>
        </authorList>
    </citation>
    <scope>NUCLEOTIDE SEQUENCE [LARGE SCALE GENOMIC DNA]</scope>
    <source>
        <strain evidence="3 4">KM_D13</strain>
    </source>
</reference>
<dbReference type="Pfam" id="PF00395">
    <property type="entry name" value="SLH"/>
    <property type="match status" value="1"/>
</dbReference>
<dbReference type="RefSeq" id="WP_373953584.1">
    <property type="nucleotide sequence ID" value="NZ_JBHDLN010000008.1"/>
</dbReference>
<dbReference type="EMBL" id="JBHDLN010000008">
    <property type="protein sequence ID" value="MFB0844073.1"/>
    <property type="molecule type" value="Genomic_DNA"/>
</dbReference>
<name>A0ABV4V1X1_9BACL</name>
<evidence type="ECO:0000256" key="1">
    <source>
        <dbReference type="SAM" id="MobiDB-lite"/>
    </source>
</evidence>
<evidence type="ECO:0000259" key="2">
    <source>
        <dbReference type="Pfam" id="PF00395"/>
    </source>
</evidence>
<feature type="domain" description="SLH" evidence="2">
    <location>
        <begin position="18"/>
        <end position="37"/>
    </location>
</feature>
<accession>A0ABV4V1X1</accession>
<feature type="region of interest" description="Disordered" evidence="1">
    <location>
        <begin position="80"/>
        <end position="102"/>
    </location>
</feature>
<organism evidence="3 4">
    <name type="scientific">Paenibacillus oleatilyticus</name>
    <dbReference type="NCBI Taxonomy" id="2594886"/>
    <lineage>
        <taxon>Bacteria</taxon>
        <taxon>Bacillati</taxon>
        <taxon>Bacillota</taxon>
        <taxon>Bacilli</taxon>
        <taxon>Bacillales</taxon>
        <taxon>Paenibacillaceae</taxon>
        <taxon>Paenibacillus</taxon>
    </lineage>
</organism>
<dbReference type="InterPro" id="IPR001119">
    <property type="entry name" value="SLH_dom"/>
</dbReference>
<dbReference type="Proteomes" id="UP001575622">
    <property type="component" value="Unassembled WGS sequence"/>
</dbReference>
<comment type="caution">
    <text evidence="3">The sequence shown here is derived from an EMBL/GenBank/DDBJ whole genome shotgun (WGS) entry which is preliminary data.</text>
</comment>
<sequence length="102" mass="11462">MKVFSDRYGNLKHQRYILGYPDGKFHPENALTRVELAESHWAGNAIEELYRGPLKGVAPQFPDVAESHWGFGDVQEATVSHESVRNADGSEAWKSSMTDDVQ</sequence>
<proteinExistence type="predicted"/>
<evidence type="ECO:0000313" key="4">
    <source>
        <dbReference type="Proteomes" id="UP001575622"/>
    </source>
</evidence>
<feature type="compositionally biased region" description="Polar residues" evidence="1">
    <location>
        <begin position="93"/>
        <end position="102"/>
    </location>
</feature>
<protein>
    <submittedName>
        <fullName evidence="3">S-layer homology domain-containing protein</fullName>
    </submittedName>
</protein>
<gene>
    <name evidence="3" type="ORF">ACEU3E_17960</name>
</gene>
<keyword evidence="4" id="KW-1185">Reference proteome</keyword>